<dbReference type="Proteomes" id="UP000283255">
    <property type="component" value="Unassembled WGS sequence"/>
</dbReference>
<evidence type="ECO:0000256" key="1">
    <source>
        <dbReference type="SAM" id="Phobius"/>
    </source>
</evidence>
<keyword evidence="1" id="KW-0472">Membrane</keyword>
<sequence>MKSIRGAAIVEYTLVVLVCSIALLMPVNDDFQPASGGKNVVVRFTEAMRENHSAYSKTISISNIVE</sequence>
<dbReference type="EMBL" id="QZCH01000033">
    <property type="protein sequence ID" value="RJG39513.1"/>
    <property type="molecule type" value="Genomic_DNA"/>
</dbReference>
<dbReference type="AlphaFoldDB" id="A0A418YAG0"/>
<evidence type="ECO:0000313" key="2">
    <source>
        <dbReference type="EMBL" id="RJG39513.1"/>
    </source>
</evidence>
<protein>
    <submittedName>
        <fullName evidence="2">Uncharacterized protein</fullName>
    </submittedName>
</protein>
<reference evidence="2 3" key="2">
    <citation type="submission" date="2019-01" db="EMBL/GenBank/DDBJ databases">
        <title>Motilimonas pumilus sp. nov., isolated from the gut of sea cucumber (Apostichopus japonicus).</title>
        <authorList>
            <person name="Wang F.-Q."/>
            <person name="Ren L.-H."/>
            <person name="Lin Y.-W."/>
            <person name="Sun G.-H."/>
            <person name="Du Z.-J."/>
            <person name="Zhao J.-X."/>
            <person name="Liu X.-J."/>
            <person name="Liu L.-J."/>
        </authorList>
    </citation>
    <scope>NUCLEOTIDE SEQUENCE [LARGE SCALE GENOMIC DNA]</scope>
    <source>
        <strain evidence="2 3">PLHSC7-2</strain>
    </source>
</reference>
<evidence type="ECO:0000313" key="3">
    <source>
        <dbReference type="Proteomes" id="UP000283255"/>
    </source>
</evidence>
<keyword evidence="3" id="KW-1185">Reference proteome</keyword>
<reference evidence="2 3" key="1">
    <citation type="submission" date="2018-09" db="EMBL/GenBank/DDBJ databases">
        <authorList>
            <person name="Wang F."/>
        </authorList>
    </citation>
    <scope>NUCLEOTIDE SEQUENCE [LARGE SCALE GENOMIC DNA]</scope>
    <source>
        <strain evidence="2 3">PLHSC7-2</strain>
    </source>
</reference>
<keyword evidence="1" id="KW-1133">Transmembrane helix</keyword>
<comment type="caution">
    <text evidence="2">The sequence shown here is derived from an EMBL/GenBank/DDBJ whole genome shotgun (WGS) entry which is preliminary data.</text>
</comment>
<gene>
    <name evidence="2" type="ORF">D1Z90_17910</name>
</gene>
<organism evidence="2 3">
    <name type="scientific">Motilimonas pumila</name>
    <dbReference type="NCBI Taxonomy" id="2303987"/>
    <lineage>
        <taxon>Bacteria</taxon>
        <taxon>Pseudomonadati</taxon>
        <taxon>Pseudomonadota</taxon>
        <taxon>Gammaproteobacteria</taxon>
        <taxon>Alteromonadales</taxon>
        <taxon>Alteromonadales genera incertae sedis</taxon>
        <taxon>Motilimonas</taxon>
    </lineage>
</organism>
<name>A0A418YAG0_9GAMM</name>
<accession>A0A418YAG0</accession>
<proteinExistence type="predicted"/>
<keyword evidence="1" id="KW-0812">Transmembrane</keyword>
<feature type="transmembrane region" description="Helical" evidence="1">
    <location>
        <begin position="7"/>
        <end position="27"/>
    </location>
</feature>